<keyword evidence="6" id="KW-1185">Reference proteome</keyword>
<dbReference type="InterPro" id="IPR002123">
    <property type="entry name" value="Plipid/glycerol_acylTrfase"/>
</dbReference>
<feature type="compositionally biased region" description="Polar residues" evidence="3">
    <location>
        <begin position="235"/>
        <end position="245"/>
    </location>
</feature>
<evidence type="ECO:0000313" key="6">
    <source>
        <dbReference type="Proteomes" id="UP000606115"/>
    </source>
</evidence>
<keyword evidence="2 5" id="KW-0012">Acyltransferase</keyword>
<feature type="domain" description="Phospholipid/glycerol acyltransferase" evidence="4">
    <location>
        <begin position="47"/>
        <end position="165"/>
    </location>
</feature>
<reference evidence="6" key="1">
    <citation type="journal article" date="2019" name="Int. J. Syst. Evol. Microbiol.">
        <title>The Global Catalogue of Microorganisms (GCM) 10K type strain sequencing project: providing services to taxonomists for standard genome sequencing and annotation.</title>
        <authorList>
            <consortium name="The Broad Institute Genomics Platform"/>
            <consortium name="The Broad Institute Genome Sequencing Center for Infectious Disease"/>
            <person name="Wu L."/>
            <person name="Ma J."/>
        </authorList>
    </citation>
    <scope>NUCLEOTIDE SEQUENCE [LARGE SCALE GENOMIC DNA]</scope>
    <source>
        <strain evidence="6">CGMCC 1.3685</strain>
    </source>
</reference>
<dbReference type="PANTHER" id="PTHR10434:SF55">
    <property type="entry name" value="POSSIBLE ACYLTRANSFERASE"/>
    <property type="match status" value="1"/>
</dbReference>
<dbReference type="PANTHER" id="PTHR10434">
    <property type="entry name" value="1-ACYL-SN-GLYCEROL-3-PHOSPHATE ACYLTRANSFERASE"/>
    <property type="match status" value="1"/>
</dbReference>
<gene>
    <name evidence="5" type="ORF">GCM10007173_19380</name>
</gene>
<dbReference type="CDD" id="cd07989">
    <property type="entry name" value="LPLAT_AGPAT-like"/>
    <property type="match status" value="1"/>
</dbReference>
<protein>
    <submittedName>
        <fullName evidence="5">1-acyl-sn-glycerol-3-phosphate acyltransferase</fullName>
    </submittedName>
</protein>
<feature type="region of interest" description="Disordered" evidence="3">
    <location>
        <begin position="224"/>
        <end position="257"/>
    </location>
</feature>
<dbReference type="Pfam" id="PF01553">
    <property type="entry name" value="Acyltransferase"/>
    <property type="match status" value="1"/>
</dbReference>
<evidence type="ECO:0000259" key="4">
    <source>
        <dbReference type="SMART" id="SM00563"/>
    </source>
</evidence>
<evidence type="ECO:0000313" key="5">
    <source>
        <dbReference type="EMBL" id="GGJ60691.1"/>
    </source>
</evidence>
<evidence type="ECO:0000256" key="3">
    <source>
        <dbReference type="SAM" id="MobiDB-lite"/>
    </source>
</evidence>
<comment type="caution">
    <text evidence="5">The sequence shown here is derived from an EMBL/GenBank/DDBJ whole genome shotgun (WGS) entry which is preliminary data.</text>
</comment>
<dbReference type="SMART" id="SM00563">
    <property type="entry name" value="PlsC"/>
    <property type="match status" value="1"/>
</dbReference>
<keyword evidence="1" id="KW-0808">Transferase</keyword>
<evidence type="ECO:0000256" key="1">
    <source>
        <dbReference type="ARBA" id="ARBA00022679"/>
    </source>
</evidence>
<sequence length="257" mass="28163">MTDNSVHRETVKSKTVFAILAGVVRPVMNVLIGRTWKNFDRLPSGGFILCPNHLTEIDPLVVGHAVYSSGRLPRWLTKDSLFKVPVLGAALRATGQIPVSRKSSSAAQSLEAAKKVLEAGGVIVIYPEGTLTRDPDLWPMVGRTGAARLALQTGAPVVPMAHWGDQELFPRYAKKMYPFPRKHVTLSVGEEVQLDDLRVGARTRTVLQEATARIMASITELEAELRQETAPKTPWNPSEHGQATTGRDFDAPKQPND</sequence>
<dbReference type="Proteomes" id="UP000606115">
    <property type="component" value="Unassembled WGS sequence"/>
</dbReference>
<dbReference type="SUPFAM" id="SSF69593">
    <property type="entry name" value="Glycerol-3-phosphate (1)-acyltransferase"/>
    <property type="match status" value="1"/>
</dbReference>
<organism evidence="5 6">
    <name type="scientific">Glutamicibacter ardleyensis</name>
    <dbReference type="NCBI Taxonomy" id="225894"/>
    <lineage>
        <taxon>Bacteria</taxon>
        <taxon>Bacillati</taxon>
        <taxon>Actinomycetota</taxon>
        <taxon>Actinomycetes</taxon>
        <taxon>Micrococcales</taxon>
        <taxon>Micrococcaceae</taxon>
        <taxon>Glutamicibacter</taxon>
    </lineage>
</organism>
<dbReference type="EMBL" id="BMKX01000004">
    <property type="protein sequence ID" value="GGJ60691.1"/>
    <property type="molecule type" value="Genomic_DNA"/>
</dbReference>
<evidence type="ECO:0000256" key="2">
    <source>
        <dbReference type="ARBA" id="ARBA00023315"/>
    </source>
</evidence>
<name>A0ABQ2DNE2_9MICC</name>
<proteinExistence type="predicted"/>
<feature type="compositionally biased region" description="Basic and acidic residues" evidence="3">
    <location>
        <begin position="247"/>
        <end position="257"/>
    </location>
</feature>
<dbReference type="GO" id="GO:0016746">
    <property type="term" value="F:acyltransferase activity"/>
    <property type="evidence" value="ECO:0007669"/>
    <property type="project" value="UniProtKB-KW"/>
</dbReference>
<accession>A0ABQ2DNE2</accession>